<dbReference type="PROSITE" id="PS50883">
    <property type="entry name" value="EAL"/>
    <property type="match status" value="1"/>
</dbReference>
<feature type="transmembrane region" description="Helical" evidence="1">
    <location>
        <begin position="6"/>
        <end position="24"/>
    </location>
</feature>
<evidence type="ECO:0000259" key="2">
    <source>
        <dbReference type="PROSITE" id="PS50883"/>
    </source>
</evidence>
<dbReference type="NCBIfam" id="TIGR00254">
    <property type="entry name" value="GGDEF"/>
    <property type="match status" value="1"/>
</dbReference>
<dbReference type="Gene3D" id="3.30.110.200">
    <property type="match status" value="1"/>
</dbReference>
<dbReference type="GO" id="GO:0016020">
    <property type="term" value="C:membrane"/>
    <property type="evidence" value="ECO:0007669"/>
    <property type="project" value="InterPro"/>
</dbReference>
<dbReference type="InterPro" id="IPR043128">
    <property type="entry name" value="Rev_trsase/Diguanyl_cyclase"/>
</dbReference>
<dbReference type="Gene3D" id="3.30.70.270">
    <property type="match status" value="1"/>
</dbReference>
<feature type="domain" description="EAL" evidence="2">
    <location>
        <begin position="410"/>
        <end position="651"/>
    </location>
</feature>
<evidence type="ECO:0000259" key="3">
    <source>
        <dbReference type="PROSITE" id="PS50885"/>
    </source>
</evidence>
<dbReference type="Proteomes" id="UP000184603">
    <property type="component" value="Unassembled WGS sequence"/>
</dbReference>
<feature type="transmembrane region" description="Helical" evidence="1">
    <location>
        <begin position="154"/>
        <end position="175"/>
    </location>
</feature>
<keyword evidence="6" id="KW-1185">Reference proteome</keyword>
<sequence length="651" mass="72475">MTLYRQLLIFTVILFVALFAGIWVEKLHSTRSFLVTQLESHAQDTATSLGLSLSPVMVDNDIATVDTMINAVFDRGYYRVISFKDMEGEVITERILKVEIAGVPDWFVNLVPIKSPNAESLVMAGWNQAGKLYVESHPGFAYQTMWEAMVRISIYFLLSVSTVLLLGGLGLRMLLKPLKQVELQAEAICRREYHIQDKLPKTRELRQVVNSMNRMTNQVREMFASQSKIAENLRRKAYSDQVTGLGNRRYLSAQVEARLEAAQGVARGALLIVQLENLKKINDFDGFAAGDTLLKKVADILKQETQVIDDVALARLTGGDFGIFISAIDPADVNSVAESISRNIRKLAIEVDSQVENIAHVGGVTYDYVPTLSKLLSEADNALQGARRKGANQWLVAELSSQEDQTVKGKIWWKETLEDVLAKDDIFLYGQPVVSSADHSRVLHQELLSRIAMQSGEIVSAGVFVPLAERLQLVSKLDMVVLAKVFEQKEKMATLKSIAVNISPSSLGDSLFVKWILAQLQRLPGNAPHIIFEFSEYGAVQYIDLVKDFSREVQGLGHGIGLDHFGQSFANFGYLKSLRPEYVKIDRAFTKELESDQGDSEFFIGALCGVAHSLDIRVIAEGVERDDQVAMLLELNIDALQGYLFGQPQQV</sequence>
<keyword evidence="1" id="KW-0472">Membrane</keyword>
<dbReference type="InterPro" id="IPR032244">
    <property type="entry name" value="LapD_MoxY_N"/>
</dbReference>
<dbReference type="CDD" id="cd01949">
    <property type="entry name" value="GGDEF"/>
    <property type="match status" value="1"/>
</dbReference>
<proteinExistence type="predicted"/>
<keyword evidence="1" id="KW-0812">Transmembrane</keyword>
<dbReference type="PROSITE" id="PS50887">
    <property type="entry name" value="GGDEF"/>
    <property type="match status" value="1"/>
</dbReference>
<reference evidence="5 6" key="1">
    <citation type="submission" date="2016-12" db="EMBL/GenBank/DDBJ databases">
        <authorList>
            <person name="Song W.-J."/>
            <person name="Kurnit D.M."/>
        </authorList>
    </citation>
    <scope>NUCLEOTIDE SEQUENCE [LARGE SCALE GENOMIC DNA]</scope>
    <source>
        <strain evidence="5 6">DSM 18488</strain>
    </source>
</reference>
<dbReference type="Gene3D" id="3.20.20.450">
    <property type="entry name" value="EAL domain"/>
    <property type="match status" value="1"/>
</dbReference>
<dbReference type="OrthoDB" id="9777298at2"/>
<evidence type="ECO:0000313" key="6">
    <source>
        <dbReference type="Proteomes" id="UP000184603"/>
    </source>
</evidence>
<evidence type="ECO:0000256" key="1">
    <source>
        <dbReference type="SAM" id="Phobius"/>
    </source>
</evidence>
<gene>
    <name evidence="5" type="ORF">SAMN02745220_00002</name>
</gene>
<dbReference type="InterPro" id="IPR035919">
    <property type="entry name" value="EAL_sf"/>
</dbReference>
<dbReference type="InterPro" id="IPR050706">
    <property type="entry name" value="Cyclic-di-GMP_PDE-like"/>
</dbReference>
<dbReference type="InterPro" id="IPR001633">
    <property type="entry name" value="EAL_dom"/>
</dbReference>
<dbReference type="SUPFAM" id="SSF55073">
    <property type="entry name" value="Nucleotide cyclase"/>
    <property type="match status" value="1"/>
</dbReference>
<evidence type="ECO:0000259" key="4">
    <source>
        <dbReference type="PROSITE" id="PS50887"/>
    </source>
</evidence>
<dbReference type="GO" id="GO:0071111">
    <property type="term" value="F:cyclic-guanylate-specific phosphodiesterase activity"/>
    <property type="evidence" value="ECO:0007669"/>
    <property type="project" value="InterPro"/>
</dbReference>
<organism evidence="5 6">
    <name type="scientific">Desulfopila aestuarii DSM 18488</name>
    <dbReference type="NCBI Taxonomy" id="1121416"/>
    <lineage>
        <taxon>Bacteria</taxon>
        <taxon>Pseudomonadati</taxon>
        <taxon>Thermodesulfobacteriota</taxon>
        <taxon>Desulfobulbia</taxon>
        <taxon>Desulfobulbales</taxon>
        <taxon>Desulfocapsaceae</taxon>
        <taxon>Desulfopila</taxon>
    </lineage>
</organism>
<dbReference type="STRING" id="1121416.SAMN02745220_00002"/>
<dbReference type="PANTHER" id="PTHR33121">
    <property type="entry name" value="CYCLIC DI-GMP PHOSPHODIESTERASE PDEF"/>
    <property type="match status" value="1"/>
</dbReference>
<feature type="domain" description="HAMP" evidence="3">
    <location>
        <begin position="172"/>
        <end position="224"/>
    </location>
</feature>
<dbReference type="GO" id="GO:0007165">
    <property type="term" value="P:signal transduction"/>
    <property type="evidence" value="ECO:0007669"/>
    <property type="project" value="InterPro"/>
</dbReference>
<keyword evidence="1" id="KW-1133">Transmembrane helix</keyword>
<feature type="domain" description="GGDEF" evidence="4">
    <location>
        <begin position="266"/>
        <end position="399"/>
    </location>
</feature>
<dbReference type="Pfam" id="PF00563">
    <property type="entry name" value="EAL"/>
    <property type="match status" value="1"/>
</dbReference>
<dbReference type="SMART" id="SM00052">
    <property type="entry name" value="EAL"/>
    <property type="match status" value="1"/>
</dbReference>
<protein>
    <submittedName>
        <fullName evidence="5">Diguanylate cyclase (GGDEF) domain-containing protein</fullName>
    </submittedName>
</protein>
<dbReference type="InterPro" id="IPR029787">
    <property type="entry name" value="Nucleotide_cyclase"/>
</dbReference>
<name>A0A1M7XVD8_9BACT</name>
<dbReference type="PROSITE" id="PS50885">
    <property type="entry name" value="HAMP"/>
    <property type="match status" value="1"/>
</dbReference>
<dbReference type="InterPro" id="IPR003660">
    <property type="entry name" value="HAMP_dom"/>
</dbReference>
<dbReference type="SUPFAM" id="SSF141868">
    <property type="entry name" value="EAL domain-like"/>
    <property type="match status" value="1"/>
</dbReference>
<dbReference type="Pfam" id="PF16448">
    <property type="entry name" value="LapD_MoxY_N"/>
    <property type="match status" value="1"/>
</dbReference>
<dbReference type="PANTHER" id="PTHR33121:SF79">
    <property type="entry name" value="CYCLIC DI-GMP PHOSPHODIESTERASE PDED-RELATED"/>
    <property type="match status" value="1"/>
</dbReference>
<dbReference type="RefSeq" id="WP_073611398.1">
    <property type="nucleotide sequence ID" value="NZ_FRFE01000001.1"/>
</dbReference>
<dbReference type="InterPro" id="IPR042461">
    <property type="entry name" value="LapD_MoxY_peri_C"/>
</dbReference>
<dbReference type="Gene3D" id="6.20.270.20">
    <property type="entry name" value="LapD/MoxY periplasmic domain"/>
    <property type="match status" value="1"/>
</dbReference>
<dbReference type="SMART" id="SM00267">
    <property type="entry name" value="GGDEF"/>
    <property type="match status" value="1"/>
</dbReference>
<evidence type="ECO:0000313" key="5">
    <source>
        <dbReference type="EMBL" id="SHO42522.1"/>
    </source>
</evidence>
<dbReference type="Pfam" id="PF00990">
    <property type="entry name" value="GGDEF"/>
    <property type="match status" value="1"/>
</dbReference>
<dbReference type="EMBL" id="FRFE01000001">
    <property type="protein sequence ID" value="SHO42522.1"/>
    <property type="molecule type" value="Genomic_DNA"/>
</dbReference>
<dbReference type="CDD" id="cd01948">
    <property type="entry name" value="EAL"/>
    <property type="match status" value="1"/>
</dbReference>
<dbReference type="AlphaFoldDB" id="A0A1M7XVD8"/>
<dbReference type="InterPro" id="IPR000160">
    <property type="entry name" value="GGDEF_dom"/>
</dbReference>
<accession>A0A1M7XVD8</accession>